<dbReference type="AlphaFoldDB" id="A0A9W4KNR0"/>
<evidence type="ECO:0000313" key="2">
    <source>
        <dbReference type="EMBL" id="CAG8909296.1"/>
    </source>
</evidence>
<name>A0A9W4KNR0_9EURO</name>
<accession>A0A9W4KNR0</accession>
<dbReference type="EMBL" id="CAJVRC010000898">
    <property type="protein sequence ID" value="CAG8909296.1"/>
    <property type="molecule type" value="Genomic_DNA"/>
</dbReference>
<dbReference type="Proteomes" id="UP001154252">
    <property type="component" value="Unassembled WGS sequence"/>
</dbReference>
<evidence type="ECO:0000313" key="3">
    <source>
        <dbReference type="Proteomes" id="UP001154252"/>
    </source>
</evidence>
<feature type="compositionally biased region" description="Basic residues" evidence="1">
    <location>
        <begin position="16"/>
        <end position="30"/>
    </location>
</feature>
<protein>
    <submittedName>
        <fullName evidence="2">Uncharacterized protein</fullName>
    </submittedName>
</protein>
<organism evidence="2 3">
    <name type="scientific">Penicillium egyptiacum</name>
    <dbReference type="NCBI Taxonomy" id="1303716"/>
    <lineage>
        <taxon>Eukaryota</taxon>
        <taxon>Fungi</taxon>
        <taxon>Dikarya</taxon>
        <taxon>Ascomycota</taxon>
        <taxon>Pezizomycotina</taxon>
        <taxon>Eurotiomycetes</taxon>
        <taxon>Eurotiomycetidae</taxon>
        <taxon>Eurotiales</taxon>
        <taxon>Aspergillaceae</taxon>
        <taxon>Penicillium</taxon>
    </lineage>
</organism>
<gene>
    <name evidence="2" type="ORF">PEGY_LOCUS10086</name>
</gene>
<sequence>MSQDGREDKPEGFSKYLKRMKTVLRPRSMSKRQSITPGAAPSATSPPAAAPVSAPRPVSATVSAPAPVSATVSAPAPVSATVSAPAPVSATVSAPVSPPEPAQDFSPGPVMITNYSATQQEKARVLFAKYGLTIDTSDWKTPPDLQLTRVTKPIRMRVHRTCHRCQTTFGKEKVCINCQHTRCTKCPRHPRAREDGEPSTRKPKNPETYIQSHLYPRNTHLKLSTTREVSIKMASPTGGPDFVHRPVRQRVHRYCHFCASLFTPGSKECPSCSHVRCKICPRDPAKLDKYPDGYPGDADPPKPRPERTWKKPRQRVHYVCHVCETWFQGDAETCVNCGQAKCEKTIRIPPKKAKRETDPEVLKSIEDKLAAMAIESTTGIAEAA</sequence>
<proteinExistence type="predicted"/>
<feature type="compositionally biased region" description="Basic and acidic residues" evidence="1">
    <location>
        <begin position="1"/>
        <end position="12"/>
    </location>
</feature>
<evidence type="ECO:0000256" key="1">
    <source>
        <dbReference type="SAM" id="MobiDB-lite"/>
    </source>
</evidence>
<feature type="region of interest" description="Disordered" evidence="1">
    <location>
        <begin position="290"/>
        <end position="310"/>
    </location>
</feature>
<keyword evidence="3" id="KW-1185">Reference proteome</keyword>
<comment type="caution">
    <text evidence="2">The sequence shown here is derived from an EMBL/GenBank/DDBJ whole genome shotgun (WGS) entry which is preliminary data.</text>
</comment>
<feature type="compositionally biased region" description="Basic and acidic residues" evidence="1">
    <location>
        <begin position="299"/>
        <end position="309"/>
    </location>
</feature>
<feature type="compositionally biased region" description="Low complexity" evidence="1">
    <location>
        <begin position="39"/>
        <end position="62"/>
    </location>
</feature>
<feature type="region of interest" description="Disordered" evidence="1">
    <location>
        <begin position="187"/>
        <end position="210"/>
    </location>
</feature>
<dbReference type="OrthoDB" id="5370011at2759"/>
<reference evidence="2" key="1">
    <citation type="submission" date="2021-07" db="EMBL/GenBank/DDBJ databases">
        <authorList>
            <person name="Branca A.L. A."/>
        </authorList>
    </citation>
    <scope>NUCLEOTIDE SEQUENCE</scope>
</reference>
<feature type="region of interest" description="Disordered" evidence="1">
    <location>
        <begin position="1"/>
        <end position="62"/>
    </location>
</feature>